<keyword evidence="3" id="KW-1185">Reference proteome</keyword>
<proteinExistence type="predicted"/>
<gene>
    <name evidence="2" type="ORF">ACG01O_10565</name>
</gene>
<protein>
    <submittedName>
        <fullName evidence="2">DUF6585 family protein</fullName>
    </submittedName>
</protein>
<evidence type="ECO:0000313" key="2">
    <source>
        <dbReference type="EMBL" id="MFG6467049.1"/>
    </source>
</evidence>
<dbReference type="RefSeq" id="WP_394384262.1">
    <property type="nucleotide sequence ID" value="NZ_JBIGIB010000003.1"/>
</dbReference>
<dbReference type="EMBL" id="JBIGIB010000003">
    <property type="protein sequence ID" value="MFG6467049.1"/>
    <property type="molecule type" value="Genomic_DNA"/>
</dbReference>
<reference evidence="2 3" key="1">
    <citation type="submission" date="2024-08" db="EMBL/GenBank/DDBJ databases">
        <authorList>
            <person name="Lu H."/>
        </authorList>
    </citation>
    <scope>NUCLEOTIDE SEQUENCE [LARGE SCALE GENOMIC DNA]</scope>
    <source>
        <strain evidence="2 3">BYS87W</strain>
    </source>
</reference>
<evidence type="ECO:0000256" key="1">
    <source>
        <dbReference type="SAM" id="Phobius"/>
    </source>
</evidence>
<dbReference type="InterPro" id="IPR046492">
    <property type="entry name" value="DUF6585"/>
</dbReference>
<feature type="transmembrane region" description="Helical" evidence="1">
    <location>
        <begin position="217"/>
        <end position="237"/>
    </location>
</feature>
<keyword evidence="1" id="KW-1133">Transmembrane helix</keyword>
<feature type="transmembrane region" description="Helical" evidence="1">
    <location>
        <begin position="177"/>
        <end position="196"/>
    </location>
</feature>
<accession>A0ABW7GZ07</accession>
<comment type="caution">
    <text evidence="2">The sequence shown here is derived from an EMBL/GenBank/DDBJ whole genome shotgun (WGS) entry which is preliminary data.</text>
</comment>
<organism evidence="2 3">
    <name type="scientific">Pelomonas baiyunensis</name>
    <dbReference type="NCBI Taxonomy" id="3299026"/>
    <lineage>
        <taxon>Bacteria</taxon>
        <taxon>Pseudomonadati</taxon>
        <taxon>Pseudomonadota</taxon>
        <taxon>Betaproteobacteria</taxon>
        <taxon>Burkholderiales</taxon>
        <taxon>Sphaerotilaceae</taxon>
        <taxon>Roseateles</taxon>
    </lineage>
</organism>
<dbReference type="Pfam" id="PF20226">
    <property type="entry name" value="DUF6585"/>
    <property type="match status" value="1"/>
</dbReference>
<name>A0ABW7GZ07_9BURK</name>
<keyword evidence="1" id="KW-0472">Membrane</keyword>
<evidence type="ECO:0000313" key="3">
    <source>
        <dbReference type="Proteomes" id="UP001606303"/>
    </source>
</evidence>
<keyword evidence="1" id="KW-0812">Transmembrane</keyword>
<feature type="transmembrane region" description="Helical" evidence="1">
    <location>
        <begin position="249"/>
        <end position="269"/>
    </location>
</feature>
<sequence length="444" mass="48010">MKHYLWLKVIAGLIGLSALLYGIHILDADPTLRVMQQVSMADIEAGRVPRDGQKVTVTDVWLLPTWVVETSHSRKRGDHAHVHVAVGSRAAFEAAAAGQPVDIKLWMRLPQDFRTREGATAAMNAQDLYGRPQAHEGVFNELPQRVREQFTADSPWRSQASMRLEEGATPSSAGDGAGFLAAGVLVLALVGAWLAADRLTEQWLRGVQAAGESAFQGTSPWLLGFGLALLVAPMLVFHDAGTWVDEHELDVALVGGLAALLALAAFSLWRNRVGWLVTPEGLVRAGRAGRQLLVKWTEVQALTLAERHFRGNVAVTYTLLAGPRKVKLGDGLFVGGVAQQAALGQALREAVNAQVAPALLQRLERGERVAFGALGAHRDGLVKGKLETGELLPWAEIESTTLKQGKLRIKRRGKLLAWENLALGKLHNPDVLLNLIQHHGPAAA</sequence>
<dbReference type="Proteomes" id="UP001606303">
    <property type="component" value="Unassembled WGS sequence"/>
</dbReference>